<evidence type="ECO:0000259" key="5">
    <source>
        <dbReference type="Pfam" id="PF17853"/>
    </source>
</evidence>
<protein>
    <submittedName>
        <fullName evidence="6">Transcriptional regulator, CdaR family</fullName>
    </submittedName>
</protein>
<dbReference type="InterPro" id="IPR041522">
    <property type="entry name" value="CdaR_GGDEF"/>
</dbReference>
<dbReference type="InterPro" id="IPR025736">
    <property type="entry name" value="PucR_C-HTH_dom"/>
</dbReference>
<proteinExistence type="inferred from homology"/>
<evidence type="ECO:0000256" key="1">
    <source>
        <dbReference type="ARBA" id="ARBA00006754"/>
    </source>
</evidence>
<dbReference type="AlphaFoldDB" id="A0A1I3H226"/>
<dbReference type="EMBL" id="FOQA01000011">
    <property type="protein sequence ID" value="SFI29612.1"/>
    <property type="molecule type" value="Genomic_DNA"/>
</dbReference>
<organism evidence="6 7">
    <name type="scientific">Tindallia magadiensis</name>
    <dbReference type="NCBI Taxonomy" id="69895"/>
    <lineage>
        <taxon>Bacteria</taxon>
        <taxon>Bacillati</taxon>
        <taxon>Bacillota</taxon>
        <taxon>Clostridia</taxon>
        <taxon>Peptostreptococcales</taxon>
        <taxon>Tindalliaceae</taxon>
        <taxon>Tindallia</taxon>
    </lineage>
</organism>
<dbReference type="InterPro" id="IPR012914">
    <property type="entry name" value="PucR_dom"/>
</dbReference>
<keyword evidence="7" id="KW-1185">Reference proteome</keyword>
<evidence type="ECO:0000313" key="6">
    <source>
        <dbReference type="EMBL" id="SFI29612.1"/>
    </source>
</evidence>
<dbReference type="PANTHER" id="PTHR33744">
    <property type="entry name" value="CARBOHYDRATE DIACID REGULATOR"/>
    <property type="match status" value="1"/>
</dbReference>
<dbReference type="OrthoDB" id="143422at2"/>
<dbReference type="STRING" id="69895.SAMN05192551_11122"/>
<sequence>MIDKDQVSKMEKQSSKRRSEGVGMTLTHILKLGCFKESQLIAGESAVNSIVVKGITIMEAPDIADWIKGGELILTSLYPVYKDEEKIRLLVQRLAENKAAGLLVKVGRFIEEMPEILIKAGNEYELPIIQIAGEVKYVDIMYPVMNELFNRQLMLLEHYRVCHDRFVQLMLRNGSLQDIAEELKELIQRPVLIFDVDLEVLACTDDEFTPIHKILENRICLKEYGECVLYRQQIWLGEEGKNLVEMILAPAIAFHQERAYVGVVTGGGVTEMEAIAIETAVTNISLELIKKAAVAEVELKYQNELIDEIIHQRYQSIEEVRHRTRDLGWNLDKPHKVMVIQLQDYQTLLTDERGLNMLKDYMDRMLRIIKRLAMHYTSELIISSKSFRIVVLYPVKNKASDVQSFAEELHQCFTRELIGVNICVGIGMESLDIESMFKSYEQAMDSVHFGQIIQQKKKVVTYEELGIYKLLCHMEDADQLRQFIHPGLERLYQYDQSRNNELMETLEVYLNYQGNAKKTAEKMFIHYKTVMYRIKRIKEVMGVDFENRQVKLEIEVGLKILHILWNKKGTTEQGIKRIEEVLTDKKWKRDLSKVDNEIS</sequence>
<dbReference type="Pfam" id="PF17853">
    <property type="entry name" value="GGDEF_2"/>
    <property type="match status" value="1"/>
</dbReference>
<feature type="domain" description="PucR C-terminal helix-turn-helix" evidence="4">
    <location>
        <begin position="502"/>
        <end position="560"/>
    </location>
</feature>
<evidence type="ECO:0000256" key="2">
    <source>
        <dbReference type="SAM" id="MobiDB-lite"/>
    </source>
</evidence>
<evidence type="ECO:0000259" key="4">
    <source>
        <dbReference type="Pfam" id="PF13556"/>
    </source>
</evidence>
<dbReference type="PANTHER" id="PTHR33744:SF1">
    <property type="entry name" value="DNA-BINDING TRANSCRIPTIONAL ACTIVATOR ADER"/>
    <property type="match status" value="1"/>
</dbReference>
<reference evidence="7" key="1">
    <citation type="submission" date="2016-10" db="EMBL/GenBank/DDBJ databases">
        <authorList>
            <person name="Varghese N."/>
            <person name="Submissions S."/>
        </authorList>
    </citation>
    <scope>NUCLEOTIDE SEQUENCE [LARGE SCALE GENOMIC DNA]</scope>
    <source>
        <strain evidence="7">Z-7934</strain>
    </source>
</reference>
<gene>
    <name evidence="6" type="ORF">SAMN05192551_11122</name>
</gene>
<dbReference type="Pfam" id="PF07905">
    <property type="entry name" value="PucR"/>
    <property type="match status" value="1"/>
</dbReference>
<feature type="domain" description="CdaR GGDEF-like" evidence="5">
    <location>
        <begin position="317"/>
        <end position="445"/>
    </location>
</feature>
<comment type="similarity">
    <text evidence="1">Belongs to the CdaR family.</text>
</comment>
<dbReference type="Pfam" id="PF13556">
    <property type="entry name" value="HTH_30"/>
    <property type="match status" value="1"/>
</dbReference>
<dbReference type="Gene3D" id="1.10.10.2840">
    <property type="entry name" value="PucR C-terminal helix-turn-helix domain"/>
    <property type="match status" value="1"/>
</dbReference>
<dbReference type="InterPro" id="IPR051448">
    <property type="entry name" value="CdaR-like_regulators"/>
</dbReference>
<evidence type="ECO:0000313" key="7">
    <source>
        <dbReference type="Proteomes" id="UP000199287"/>
    </source>
</evidence>
<dbReference type="InterPro" id="IPR042070">
    <property type="entry name" value="PucR_C-HTH_sf"/>
</dbReference>
<feature type="region of interest" description="Disordered" evidence="2">
    <location>
        <begin position="1"/>
        <end position="20"/>
    </location>
</feature>
<dbReference type="Proteomes" id="UP000199287">
    <property type="component" value="Unassembled WGS sequence"/>
</dbReference>
<evidence type="ECO:0000259" key="3">
    <source>
        <dbReference type="Pfam" id="PF07905"/>
    </source>
</evidence>
<feature type="domain" description="Purine catabolism PurC-like" evidence="3">
    <location>
        <begin position="29"/>
        <end position="148"/>
    </location>
</feature>
<name>A0A1I3H226_9FIRM</name>
<accession>A0A1I3H226</accession>